<evidence type="ECO:0000256" key="1">
    <source>
        <dbReference type="ARBA" id="ARBA00023224"/>
    </source>
</evidence>
<comment type="caution">
    <text evidence="4">The sequence shown here is derived from an EMBL/GenBank/DDBJ whole genome shotgun (WGS) entry which is preliminary data.</text>
</comment>
<dbReference type="RefSeq" id="WP_350937563.1">
    <property type="nucleotide sequence ID" value="NZ_JAYWLC010000009.1"/>
</dbReference>
<reference evidence="4 5" key="2">
    <citation type="submission" date="2024-06" db="EMBL/GenBank/DDBJ databases">
        <title>Thioclava kandeliae sp. nov. from a rhizosphere soil sample of Kandelia candel in a mangrove.</title>
        <authorList>
            <person name="Mu T."/>
        </authorList>
    </citation>
    <scope>NUCLEOTIDE SEQUENCE [LARGE SCALE GENOMIC DNA]</scope>
    <source>
        <strain evidence="4 5">CPCC 100088</strain>
    </source>
</reference>
<organism evidence="4 5">
    <name type="scientific">Thioclava kandeliae</name>
    <dbReference type="NCBI Taxonomy" id="3070818"/>
    <lineage>
        <taxon>Bacteria</taxon>
        <taxon>Pseudomonadati</taxon>
        <taxon>Pseudomonadota</taxon>
        <taxon>Alphaproteobacteria</taxon>
        <taxon>Rhodobacterales</taxon>
        <taxon>Paracoccaceae</taxon>
        <taxon>Thioclava</taxon>
    </lineage>
</organism>
<evidence type="ECO:0000256" key="2">
    <source>
        <dbReference type="PROSITE-ProRule" id="PRU00284"/>
    </source>
</evidence>
<accession>A0ABV1SIB1</accession>
<dbReference type="PANTHER" id="PTHR32089:SF112">
    <property type="entry name" value="LYSOZYME-LIKE PROTEIN-RELATED"/>
    <property type="match status" value="1"/>
</dbReference>
<name>A0ABV1SIB1_9RHOB</name>
<dbReference type="Gene3D" id="1.10.287.950">
    <property type="entry name" value="Methyl-accepting chemotaxis protein"/>
    <property type="match status" value="1"/>
</dbReference>
<dbReference type="InterPro" id="IPR004089">
    <property type="entry name" value="MCPsignal_dom"/>
</dbReference>
<reference evidence="4 5" key="1">
    <citation type="submission" date="2024-01" db="EMBL/GenBank/DDBJ databases">
        <authorList>
            <person name="Deng Y."/>
            <person name="Su J."/>
        </authorList>
    </citation>
    <scope>NUCLEOTIDE SEQUENCE [LARGE SCALE GENOMIC DNA]</scope>
    <source>
        <strain evidence="4 5">CPCC 100088</strain>
    </source>
</reference>
<evidence type="ECO:0000313" key="4">
    <source>
        <dbReference type="EMBL" id="MER5172631.1"/>
    </source>
</evidence>
<dbReference type="Pfam" id="PF00015">
    <property type="entry name" value="MCPsignal"/>
    <property type="match status" value="1"/>
</dbReference>
<gene>
    <name evidence="4" type="ORF">VSX56_12690</name>
</gene>
<dbReference type="EMBL" id="JAYWLC010000009">
    <property type="protein sequence ID" value="MER5172631.1"/>
    <property type="molecule type" value="Genomic_DNA"/>
</dbReference>
<dbReference type="SMART" id="SM00283">
    <property type="entry name" value="MA"/>
    <property type="match status" value="1"/>
</dbReference>
<protein>
    <submittedName>
        <fullName evidence="4">Methyl-accepting chemotaxis protein</fullName>
    </submittedName>
</protein>
<proteinExistence type="predicted"/>
<dbReference type="Proteomes" id="UP001438953">
    <property type="component" value="Unassembled WGS sequence"/>
</dbReference>
<feature type="domain" description="Methyl-accepting transducer" evidence="3">
    <location>
        <begin position="24"/>
        <end position="260"/>
    </location>
</feature>
<dbReference type="PANTHER" id="PTHR32089">
    <property type="entry name" value="METHYL-ACCEPTING CHEMOTAXIS PROTEIN MCPB"/>
    <property type="match status" value="1"/>
</dbReference>
<evidence type="ECO:0000313" key="5">
    <source>
        <dbReference type="Proteomes" id="UP001438953"/>
    </source>
</evidence>
<keyword evidence="1 2" id="KW-0807">Transducer</keyword>
<sequence>MNDLSFSASEARPASDDLSQIGREAITLGREIVEIAAALDLLAMAAADQSTHLAAADRAAHTIQSANESVLSGISAVSDAAERTQSNVTETAAQMRKTAEHAHKIAGWVTSVATRMADIGQTLAQVTSQNSSIRQIATQVNILAINAKIEAVRAGDAGRGFAVVAEAVNELSRKTATTADGISNAIEGLDRGIKTLRNEAEAITNDASQVLSGTEETDRAMARMTQSVGETRQAISDIAQRTAEVREANSRFGPAFAAMTKTMRQGADQVTQAQGRANALITVGETIVQHSVRLGGAIEDAALIRFVQHEAARVSDLFSTAVANGRIDMAALFDRQYQPVAGSDPLQVMTRFTGFTDEVLPPIQEAALEIDPKIVFCAAVDQNGYLPTHNRKFSKPQGQDPVWNVANCRNRRIFDDRVGLRAGRSTAPFVLQIYRRDMGDGNFVLMKDLSAPITVNGRHWGGLRIAYAF</sequence>
<dbReference type="PROSITE" id="PS50111">
    <property type="entry name" value="CHEMOTAXIS_TRANSDUC_2"/>
    <property type="match status" value="1"/>
</dbReference>
<evidence type="ECO:0000259" key="3">
    <source>
        <dbReference type="PROSITE" id="PS50111"/>
    </source>
</evidence>
<dbReference type="SUPFAM" id="SSF58104">
    <property type="entry name" value="Methyl-accepting chemotaxis protein (MCP) signaling domain"/>
    <property type="match status" value="1"/>
</dbReference>
<keyword evidence="5" id="KW-1185">Reference proteome</keyword>